<dbReference type="InterPro" id="IPR029058">
    <property type="entry name" value="AB_hydrolase_fold"/>
</dbReference>
<dbReference type="SUPFAM" id="SSF82171">
    <property type="entry name" value="DPP6 N-terminal domain-like"/>
    <property type="match status" value="1"/>
</dbReference>
<dbReference type="PANTHER" id="PTHR42776">
    <property type="entry name" value="SERINE PEPTIDASE S9 FAMILY MEMBER"/>
    <property type="match status" value="1"/>
</dbReference>
<evidence type="ECO:0000259" key="3">
    <source>
        <dbReference type="Pfam" id="PF00326"/>
    </source>
</evidence>
<protein>
    <submittedName>
        <fullName evidence="4">S9 family peptidase</fullName>
    </submittedName>
</protein>
<dbReference type="SUPFAM" id="SSF53474">
    <property type="entry name" value="alpha/beta-Hydrolases"/>
    <property type="match status" value="1"/>
</dbReference>
<proteinExistence type="predicted"/>
<dbReference type="InterPro" id="IPR011042">
    <property type="entry name" value="6-blade_b-propeller_TolB-like"/>
</dbReference>
<evidence type="ECO:0000313" key="4">
    <source>
        <dbReference type="EMBL" id="MFC5909902.1"/>
    </source>
</evidence>
<dbReference type="Pfam" id="PF00326">
    <property type="entry name" value="Peptidase_S9"/>
    <property type="match status" value="1"/>
</dbReference>
<keyword evidence="2" id="KW-0378">Hydrolase</keyword>
<name>A0ABW1G8L0_9ACTN</name>
<gene>
    <name evidence="4" type="ORF">ACFP3V_22135</name>
</gene>
<accession>A0ABW1G8L0</accession>
<reference evidence="5" key="1">
    <citation type="journal article" date="2019" name="Int. J. Syst. Evol. Microbiol.">
        <title>The Global Catalogue of Microorganisms (GCM) 10K type strain sequencing project: providing services to taxonomists for standard genome sequencing and annotation.</title>
        <authorList>
            <consortium name="The Broad Institute Genomics Platform"/>
            <consortium name="The Broad Institute Genome Sequencing Center for Infectious Disease"/>
            <person name="Wu L."/>
            <person name="Ma J."/>
        </authorList>
    </citation>
    <scope>NUCLEOTIDE SEQUENCE [LARGE SCALE GENOMIC DNA]</scope>
    <source>
        <strain evidence="5">JCM 4816</strain>
    </source>
</reference>
<dbReference type="Proteomes" id="UP001596174">
    <property type="component" value="Unassembled WGS sequence"/>
</dbReference>
<evidence type="ECO:0000256" key="2">
    <source>
        <dbReference type="ARBA" id="ARBA00022801"/>
    </source>
</evidence>
<dbReference type="Gene3D" id="3.40.50.1820">
    <property type="entry name" value="alpha/beta hydrolase"/>
    <property type="match status" value="1"/>
</dbReference>
<dbReference type="EMBL" id="JBHSQJ010000095">
    <property type="protein sequence ID" value="MFC5909902.1"/>
    <property type="molecule type" value="Genomic_DNA"/>
</dbReference>
<feature type="domain" description="Peptidase S9 prolyl oligopeptidase catalytic" evidence="3">
    <location>
        <begin position="464"/>
        <end position="669"/>
    </location>
</feature>
<keyword evidence="5" id="KW-1185">Reference proteome</keyword>
<dbReference type="RefSeq" id="WP_380586106.1">
    <property type="nucleotide sequence ID" value="NZ_JBHSQJ010000095.1"/>
</dbReference>
<comment type="caution">
    <text evidence="4">The sequence shown here is derived from an EMBL/GenBank/DDBJ whole genome shotgun (WGS) entry which is preliminary data.</text>
</comment>
<organism evidence="4 5">
    <name type="scientific">Streptacidiphilus monticola</name>
    <dbReference type="NCBI Taxonomy" id="2161674"/>
    <lineage>
        <taxon>Bacteria</taxon>
        <taxon>Bacillati</taxon>
        <taxon>Actinomycetota</taxon>
        <taxon>Actinomycetes</taxon>
        <taxon>Kitasatosporales</taxon>
        <taxon>Streptomycetaceae</taxon>
        <taxon>Streptacidiphilus</taxon>
    </lineage>
</organism>
<dbReference type="PANTHER" id="PTHR42776:SF13">
    <property type="entry name" value="DIPEPTIDYL-PEPTIDASE 5"/>
    <property type="match status" value="1"/>
</dbReference>
<evidence type="ECO:0000256" key="1">
    <source>
        <dbReference type="ARBA" id="ARBA00022729"/>
    </source>
</evidence>
<keyword evidence="1" id="KW-0732">Signal</keyword>
<dbReference type="InterPro" id="IPR001375">
    <property type="entry name" value="Peptidase_S9_cat"/>
</dbReference>
<dbReference type="Gene3D" id="2.120.10.30">
    <property type="entry name" value="TolB, C-terminal domain"/>
    <property type="match status" value="2"/>
</dbReference>
<sequence length="680" mass="73371">MTDAKVEQQPTPPSPFHDLDAFLAVPRVSSLTLSPDGSRLVAVVSRLAADGTRFRSSLWELDPAGERPARRLTRSDKGESAPAFRADGALLFLSGRDDPEHAGEDDKGEGASLWALPAEGGEAEKLLAVPGGVGGYAVPREGSRLAWTAGRHVGAADDEADAAKRKAREKAKVGAILHEGPLVRFWDHDLGPDVPHLFTASDADAAAVDAAELNGFEPEFTLSPDGSLVAYTLDTGDLPDELRSTVVVADAATGKTIRQIEAPRYEFTHPVFTADSRSLVLNRGAESTWDASHDFTLWLVSATDEQDAGRDLLPGFDAWPGPHVVSPAPGAPVVFFAADQDGRSPVFRLDTADGSLTRLTATGAYTDLTVSPDGSTLFALRATVDAPPTPVRLDAAAADQEPAVLPAPGGVGELPGSLAEVHTTAQDGTPLRAWLVLPDGASATAPAPLLLWVHGGPQMSWNAWTWRWNPWVAAARGYAVLLPDPALSTGYGQRMHERGWGRWGDKPYTDVLALTDAALQRVDLDASRTAMMGGSFGGYMANWIATQTDRFKAIVTHASLWNLHSFSGTTDATMYWRRHFGDPLKTTQRLDADSPHLRAADIRTPMLVVHGDKDYRVPIGEALALWTDLTRHGVPAKFLYYPDEGHWILKPNNAKLWYTTVLNFLDHHVLGAEWVRPELL</sequence>
<evidence type="ECO:0000313" key="5">
    <source>
        <dbReference type="Proteomes" id="UP001596174"/>
    </source>
</evidence>